<dbReference type="RefSeq" id="WP_238182389.1">
    <property type="nucleotide sequence ID" value="NZ_BPRB01000097.1"/>
</dbReference>
<reference evidence="1" key="2">
    <citation type="submission" date="2021-08" db="EMBL/GenBank/DDBJ databases">
        <authorList>
            <person name="Tani A."/>
            <person name="Ola A."/>
            <person name="Ogura Y."/>
            <person name="Katsura K."/>
            <person name="Hayashi T."/>
        </authorList>
    </citation>
    <scope>NUCLEOTIDE SEQUENCE</scope>
    <source>
        <strain evidence="1">DSM 23632</strain>
    </source>
</reference>
<dbReference type="PANTHER" id="PTHR33254:SF16">
    <property type="entry name" value="BLR3842 PROTEIN"/>
    <property type="match status" value="1"/>
</dbReference>
<sequence length="218" mass="21856">MAIDPTLRDALEAVTVASLARALHRRGVPACLLRGLAIRSSSRNAVGPAFTLRLIPARGGAGPSLADAVEAVPEGAVVVVDAGGSGSSLPFGAILAARLAQRGAAGLVTDGHLDHSGGLAVWCDPGDRTGPGLALAGSGEAIACAGAAIHPGDIVVAGPDGVVVVPHDIAEAVALEAVEQQRLDLWLQREAEKGVGLHELLPPDAATLARFQAETKPA</sequence>
<dbReference type="InterPro" id="IPR036704">
    <property type="entry name" value="RraA/RraA-like_sf"/>
</dbReference>
<dbReference type="Proteomes" id="UP001055057">
    <property type="component" value="Unassembled WGS sequence"/>
</dbReference>
<dbReference type="CDD" id="cd16841">
    <property type="entry name" value="RraA_family"/>
    <property type="match status" value="1"/>
</dbReference>
<organism evidence="1 2">
    <name type="scientific">Methylobacterium trifolii</name>
    <dbReference type="NCBI Taxonomy" id="1003092"/>
    <lineage>
        <taxon>Bacteria</taxon>
        <taxon>Pseudomonadati</taxon>
        <taxon>Pseudomonadota</taxon>
        <taxon>Alphaproteobacteria</taxon>
        <taxon>Hyphomicrobiales</taxon>
        <taxon>Methylobacteriaceae</taxon>
        <taxon>Methylobacterium</taxon>
    </lineage>
</organism>
<comment type="caution">
    <text evidence="1">The sequence shown here is derived from an EMBL/GenBank/DDBJ whole genome shotgun (WGS) entry which is preliminary data.</text>
</comment>
<dbReference type="Gene3D" id="3.50.30.40">
    <property type="entry name" value="Ribonuclease E inhibitor RraA/RraA-like"/>
    <property type="match status" value="1"/>
</dbReference>
<name>A0ABQ4TX43_9HYPH</name>
<gene>
    <name evidence="1" type="primary">proA_1</name>
    <name evidence="1" type="ORF">MPOCJGCO_1932</name>
</gene>
<dbReference type="EMBL" id="BPRB01000097">
    <property type="protein sequence ID" value="GJE59830.1"/>
    <property type="molecule type" value="Genomic_DNA"/>
</dbReference>
<evidence type="ECO:0000313" key="1">
    <source>
        <dbReference type="EMBL" id="GJE59830.1"/>
    </source>
</evidence>
<dbReference type="InterPro" id="IPR005493">
    <property type="entry name" value="RraA/RraA-like"/>
</dbReference>
<dbReference type="Pfam" id="PF03737">
    <property type="entry name" value="RraA-like"/>
    <property type="match status" value="1"/>
</dbReference>
<reference evidence="1" key="1">
    <citation type="journal article" date="2021" name="Front. Microbiol.">
        <title>Comprehensive Comparative Genomics and Phenotyping of Methylobacterium Species.</title>
        <authorList>
            <person name="Alessa O."/>
            <person name="Ogura Y."/>
            <person name="Fujitani Y."/>
            <person name="Takami H."/>
            <person name="Hayashi T."/>
            <person name="Sahin N."/>
            <person name="Tani A."/>
        </authorList>
    </citation>
    <scope>NUCLEOTIDE SEQUENCE</scope>
    <source>
        <strain evidence="1">DSM 23632</strain>
    </source>
</reference>
<evidence type="ECO:0000313" key="2">
    <source>
        <dbReference type="Proteomes" id="UP001055057"/>
    </source>
</evidence>
<proteinExistence type="predicted"/>
<dbReference type="SUPFAM" id="SSF89562">
    <property type="entry name" value="RraA-like"/>
    <property type="match status" value="1"/>
</dbReference>
<protein>
    <submittedName>
        <fullName evidence="1">4-hydroxy-4-methyl-2-oxoglutarate aldolase/4-carboxy-4-hydroxy-2-oxoadipate aldolase</fullName>
    </submittedName>
</protein>
<accession>A0ABQ4TX43</accession>
<keyword evidence="2" id="KW-1185">Reference proteome</keyword>
<dbReference type="PANTHER" id="PTHR33254">
    <property type="entry name" value="4-HYDROXY-4-METHYL-2-OXOGLUTARATE ALDOLASE 3-RELATED"/>
    <property type="match status" value="1"/>
</dbReference>